<feature type="transmembrane region" description="Helical" evidence="6">
    <location>
        <begin position="186"/>
        <end position="205"/>
    </location>
</feature>
<dbReference type="PANTHER" id="PTHR10165:SF174">
    <property type="entry name" value="PHOSPHATIDIC ACID PHOSPHATASE TYPE 2_HALOPEROXIDASE DOMAIN-CONTAINING PROTEIN"/>
    <property type="match status" value="1"/>
</dbReference>
<feature type="transmembrane region" description="Helical" evidence="6">
    <location>
        <begin position="154"/>
        <end position="174"/>
    </location>
</feature>
<keyword evidence="4 6" id="KW-1133">Transmembrane helix</keyword>
<comment type="subcellular location">
    <subcellularLocation>
        <location evidence="1">Membrane</location>
        <topology evidence="1">Multi-pass membrane protein</topology>
    </subcellularLocation>
</comment>
<dbReference type="EMBL" id="CAJPIZ010024749">
    <property type="protein sequence ID" value="CAG2118564.1"/>
    <property type="molecule type" value="Genomic_DNA"/>
</dbReference>
<dbReference type="Gene3D" id="1.20.144.10">
    <property type="entry name" value="Phosphatidic acid phosphatase type 2/haloperoxidase"/>
    <property type="match status" value="1"/>
</dbReference>
<dbReference type="OrthoDB" id="8907274at2759"/>
<evidence type="ECO:0000256" key="3">
    <source>
        <dbReference type="ARBA" id="ARBA00022692"/>
    </source>
</evidence>
<dbReference type="EMBL" id="OC879324">
    <property type="protein sequence ID" value="CAD7641124.1"/>
    <property type="molecule type" value="Genomic_DNA"/>
</dbReference>
<gene>
    <name evidence="8" type="ORF">OSB1V03_LOCUS18515</name>
</gene>
<evidence type="ECO:0000256" key="5">
    <source>
        <dbReference type="ARBA" id="ARBA00023136"/>
    </source>
</evidence>
<evidence type="ECO:0000256" key="1">
    <source>
        <dbReference type="ARBA" id="ARBA00004141"/>
    </source>
</evidence>
<evidence type="ECO:0000259" key="7">
    <source>
        <dbReference type="SMART" id="SM00014"/>
    </source>
</evidence>
<evidence type="ECO:0000313" key="9">
    <source>
        <dbReference type="Proteomes" id="UP000759131"/>
    </source>
</evidence>
<dbReference type="Proteomes" id="UP000759131">
    <property type="component" value="Unassembled WGS sequence"/>
</dbReference>
<proteinExistence type="inferred from homology"/>
<feature type="transmembrane region" description="Helical" evidence="6">
    <location>
        <begin position="7"/>
        <end position="22"/>
    </location>
</feature>
<dbReference type="GO" id="GO:0008195">
    <property type="term" value="F:phosphatidate phosphatase activity"/>
    <property type="evidence" value="ECO:0007669"/>
    <property type="project" value="TreeGrafter"/>
</dbReference>
<name>A0A7R9QD14_9ACAR</name>
<dbReference type="GO" id="GO:0046839">
    <property type="term" value="P:phospholipid dephosphorylation"/>
    <property type="evidence" value="ECO:0007669"/>
    <property type="project" value="TreeGrafter"/>
</dbReference>
<evidence type="ECO:0000256" key="6">
    <source>
        <dbReference type="SAM" id="Phobius"/>
    </source>
</evidence>
<protein>
    <recommendedName>
        <fullName evidence="7">Phosphatidic acid phosphatase type 2/haloperoxidase domain-containing protein</fullName>
    </recommendedName>
</protein>
<dbReference type="InterPro" id="IPR043216">
    <property type="entry name" value="PAP-like"/>
</dbReference>
<dbReference type="InterPro" id="IPR036938">
    <property type="entry name" value="PAP2/HPO_sf"/>
</dbReference>
<comment type="similarity">
    <text evidence="2">Belongs to the PA-phosphatase related phosphoesterase family.</text>
</comment>
<dbReference type="InterPro" id="IPR000326">
    <property type="entry name" value="PAP2/HPO"/>
</dbReference>
<dbReference type="SMART" id="SM00014">
    <property type="entry name" value="acidPPc"/>
    <property type="match status" value="1"/>
</dbReference>
<dbReference type="Pfam" id="PF01569">
    <property type="entry name" value="PAP2"/>
    <property type="match status" value="1"/>
</dbReference>
<accession>A0A7R9QD14</accession>
<evidence type="ECO:0000313" key="8">
    <source>
        <dbReference type="EMBL" id="CAD7641124.1"/>
    </source>
</evidence>
<dbReference type="PANTHER" id="PTHR10165">
    <property type="entry name" value="LIPID PHOSPHATE PHOSPHATASE"/>
    <property type="match status" value="1"/>
</dbReference>
<keyword evidence="9" id="KW-1185">Reference proteome</keyword>
<dbReference type="GO" id="GO:0006644">
    <property type="term" value="P:phospholipid metabolic process"/>
    <property type="evidence" value="ECO:0007669"/>
    <property type="project" value="InterPro"/>
</dbReference>
<dbReference type="AlphaFoldDB" id="A0A7R9QD14"/>
<keyword evidence="5 6" id="KW-0472">Membrane</keyword>
<keyword evidence="3 6" id="KW-0812">Transmembrane</keyword>
<evidence type="ECO:0000256" key="4">
    <source>
        <dbReference type="ARBA" id="ARBA00022989"/>
    </source>
</evidence>
<evidence type="ECO:0000256" key="2">
    <source>
        <dbReference type="ARBA" id="ARBA00008816"/>
    </source>
</evidence>
<dbReference type="SUPFAM" id="SSF48317">
    <property type="entry name" value="Acid phosphatase/Vanadium-dependent haloperoxidase"/>
    <property type="match status" value="1"/>
</dbReference>
<reference evidence="8" key="1">
    <citation type="submission" date="2020-11" db="EMBL/GenBank/DDBJ databases">
        <authorList>
            <person name="Tran Van P."/>
        </authorList>
    </citation>
    <scope>NUCLEOTIDE SEQUENCE</scope>
</reference>
<organism evidence="8">
    <name type="scientific">Medioppia subpectinata</name>
    <dbReference type="NCBI Taxonomy" id="1979941"/>
    <lineage>
        <taxon>Eukaryota</taxon>
        <taxon>Metazoa</taxon>
        <taxon>Ecdysozoa</taxon>
        <taxon>Arthropoda</taxon>
        <taxon>Chelicerata</taxon>
        <taxon>Arachnida</taxon>
        <taxon>Acari</taxon>
        <taxon>Acariformes</taxon>
        <taxon>Sarcoptiformes</taxon>
        <taxon>Oribatida</taxon>
        <taxon>Brachypylina</taxon>
        <taxon>Oppioidea</taxon>
        <taxon>Oppiidae</taxon>
        <taxon>Medioppia</taxon>
    </lineage>
</organism>
<dbReference type="GO" id="GO:0007165">
    <property type="term" value="P:signal transduction"/>
    <property type="evidence" value="ECO:0007669"/>
    <property type="project" value="TreeGrafter"/>
</dbReference>
<feature type="transmembrane region" description="Helical" evidence="6">
    <location>
        <begin position="85"/>
        <end position="102"/>
    </location>
</feature>
<feature type="transmembrane region" description="Helical" evidence="6">
    <location>
        <begin position="217"/>
        <end position="238"/>
    </location>
</feature>
<feature type="domain" description="Phosphatidic acid phosphatase type 2/haloperoxidase" evidence="7">
    <location>
        <begin position="83"/>
        <end position="232"/>
    </location>
</feature>
<feature type="transmembrane region" description="Helical" evidence="6">
    <location>
        <begin position="42"/>
        <end position="65"/>
    </location>
</feature>
<sequence>MRVGIKVLLVLFVLIAFVSIIIEPKHNGFYCNDSSIRQPFNALQITLAQLLTIAMIIPVIVVIVIENVAKSVSKTQIKTIIYQNINAFIFGLFANFLAVMLAKNLFGRLRPHAIHFCNADHYCPDGVNDKYIESFECVNKEYHGHFLKNVRHSFYSGHASIATYSGIFLILYLNSRLKPQIKPIKYVLLALFAAIAITSLYPGYTQWHNSWHFMSDVLTGYTIGLISASLVFKFLVYVENSEQLNPSYIPLNKLLSTTSGQ</sequence>
<dbReference type="GO" id="GO:0005886">
    <property type="term" value="C:plasma membrane"/>
    <property type="evidence" value="ECO:0007669"/>
    <property type="project" value="TreeGrafter"/>
</dbReference>